<dbReference type="PANTHER" id="PTHR12854:SF7">
    <property type="entry name" value="ATAXIN-2 HOMOLOG"/>
    <property type="match status" value="1"/>
</dbReference>
<feature type="domain" description="LsmAD" evidence="2">
    <location>
        <begin position="251"/>
        <end position="323"/>
    </location>
</feature>
<dbReference type="EMBL" id="CM035406">
    <property type="protein sequence ID" value="KAH7446683.1"/>
    <property type="molecule type" value="Genomic_DNA"/>
</dbReference>
<dbReference type="SMART" id="SM01272">
    <property type="entry name" value="LsmAD"/>
    <property type="match status" value="1"/>
</dbReference>
<dbReference type="EMBL" id="CM035406">
    <property type="protein sequence ID" value="KAH7446684.1"/>
    <property type="molecule type" value="Genomic_DNA"/>
</dbReference>
<dbReference type="EMBL" id="CM035406">
    <property type="protein sequence ID" value="KAH7446676.1"/>
    <property type="molecule type" value="Genomic_DNA"/>
</dbReference>
<dbReference type="EMBL" id="CM035406">
    <property type="protein sequence ID" value="KAH7446679.1"/>
    <property type="molecule type" value="Genomic_DNA"/>
</dbReference>
<organism evidence="3 4">
    <name type="scientific">Ceratopteris richardii</name>
    <name type="common">Triangle waterfern</name>
    <dbReference type="NCBI Taxonomy" id="49495"/>
    <lineage>
        <taxon>Eukaryota</taxon>
        <taxon>Viridiplantae</taxon>
        <taxon>Streptophyta</taxon>
        <taxon>Embryophyta</taxon>
        <taxon>Tracheophyta</taxon>
        <taxon>Polypodiopsida</taxon>
        <taxon>Polypodiidae</taxon>
        <taxon>Polypodiales</taxon>
        <taxon>Pteridineae</taxon>
        <taxon>Pteridaceae</taxon>
        <taxon>Parkerioideae</taxon>
        <taxon>Ceratopteris</taxon>
    </lineage>
</organism>
<evidence type="ECO:0000313" key="3">
    <source>
        <dbReference type="EMBL" id="KAH7446677.1"/>
    </source>
</evidence>
<evidence type="ECO:0000256" key="1">
    <source>
        <dbReference type="SAM" id="MobiDB-lite"/>
    </source>
</evidence>
<dbReference type="GO" id="GO:0034063">
    <property type="term" value="P:stress granule assembly"/>
    <property type="evidence" value="ECO:0007669"/>
    <property type="project" value="TreeGrafter"/>
</dbReference>
<name>A0A8T2VDW7_CERRI</name>
<dbReference type="Pfam" id="PF06741">
    <property type="entry name" value="LsmAD"/>
    <property type="match status" value="1"/>
</dbReference>
<evidence type="ECO:0000259" key="2">
    <source>
        <dbReference type="SMART" id="SM01272"/>
    </source>
</evidence>
<dbReference type="InterPro" id="IPR045117">
    <property type="entry name" value="ATXN2-like"/>
</dbReference>
<reference evidence="3" key="1">
    <citation type="submission" date="2021-08" db="EMBL/GenBank/DDBJ databases">
        <title>WGS assembly of Ceratopteris richardii.</title>
        <authorList>
            <person name="Marchant D.B."/>
            <person name="Chen G."/>
            <person name="Jenkins J."/>
            <person name="Shu S."/>
            <person name="Leebens-Mack J."/>
            <person name="Grimwood J."/>
            <person name="Schmutz J."/>
            <person name="Soltis P."/>
            <person name="Soltis D."/>
            <person name="Chen Z.-H."/>
        </authorList>
    </citation>
    <scope>NUCLEOTIDE SEQUENCE</scope>
    <source>
        <strain evidence="3">Whitten #5841</strain>
        <tissue evidence="3">Leaf</tissue>
    </source>
</reference>
<dbReference type="Pfam" id="PF14438">
    <property type="entry name" value="SM-ATX"/>
    <property type="match status" value="1"/>
</dbReference>
<dbReference type="EMBL" id="CM035406">
    <property type="protein sequence ID" value="KAH7446685.1"/>
    <property type="molecule type" value="Genomic_DNA"/>
</dbReference>
<dbReference type="InterPro" id="IPR025852">
    <property type="entry name" value="SM_dom_ATX"/>
</dbReference>
<dbReference type="EMBL" id="CM035406">
    <property type="protein sequence ID" value="KAH7446680.1"/>
    <property type="molecule type" value="Genomic_DNA"/>
</dbReference>
<feature type="compositionally biased region" description="Low complexity" evidence="1">
    <location>
        <begin position="568"/>
        <end position="597"/>
    </location>
</feature>
<feature type="compositionally biased region" description="Polar residues" evidence="1">
    <location>
        <begin position="518"/>
        <end position="527"/>
    </location>
</feature>
<evidence type="ECO:0000313" key="4">
    <source>
        <dbReference type="Proteomes" id="UP000825935"/>
    </source>
</evidence>
<gene>
    <name evidence="3" type="ORF">KP509_01G068300</name>
</gene>
<comment type="caution">
    <text evidence="3">The sequence shown here is derived from an EMBL/GenBank/DDBJ whole genome shotgun (WGS) entry which is preliminary data.</text>
</comment>
<dbReference type="OrthoDB" id="2275718at2759"/>
<feature type="compositionally biased region" description="Polar residues" evidence="1">
    <location>
        <begin position="544"/>
        <end position="566"/>
    </location>
</feature>
<dbReference type="EMBL" id="CM035406">
    <property type="protein sequence ID" value="KAH7446678.1"/>
    <property type="molecule type" value="Genomic_DNA"/>
</dbReference>
<dbReference type="EMBL" id="CM035406">
    <property type="protein sequence ID" value="KAH7446674.1"/>
    <property type="molecule type" value="Genomic_DNA"/>
</dbReference>
<keyword evidence="4" id="KW-1185">Reference proteome</keyword>
<dbReference type="OMA" id="XISPIVS"/>
<dbReference type="PANTHER" id="PTHR12854">
    <property type="entry name" value="ATAXIN 2-RELATED"/>
    <property type="match status" value="1"/>
</dbReference>
<sequence>MSQSQVQSKRSFANGFNSHHGDRDGICADNYRKEYSRSGRPGSGTHARGSSVGLLYANHAGLNNPISQTGISAKERTEGSILNESCAGSSGQSNLQLTKCLGGQVVEVQLKCGSMYSGVFHNANIENDHVLELKMGRLLKDGSVKGKTDPKKELTARPQKKLLLHAKDVVQIIAKDVPIRGEALHNGRVRENRAEILTDSLLSNMRRGDLERELKPWTPDANDPRDLGLESTFENTQNRNWDQFETNRALFGVESTYNEEIYTTRLDRGPQMVEREREACRIAREIEEENVKSVWTAEERGIRSTKDFELMDEESKFSSVLRPHEDDGEDTEDFTIDSSSDDTFDNSRFNLVGTVAMDDGPHNVIDPERLSTKDANSASVNTHSAAPSSLDNMHKEKLPRVLVGDRSKHAIMVGVFASPRASSLLGDTASLQALNLDPGSPHVSEEVYREFNEFKQQENAKRGKQQREEQVNELRSFSKSFAARQRGGAISGGCHKTASACAPPASALPFPINITNPVSSSGMSTDPLTHGHSVGTDSARIEGVSTSGPQPLRTSTSLALSQSTELCVSPVRSTPTTVPSSPSSEISSSGSSSKKSSLNPNAKEFKLNPHAKSFSPNFTPLRSPSPVIQGLSSSSGVPSNVAPIQTGPLTISNNPQVLQAGQPSAKYTACNNVPVSGASSGAQILPPPQQFMVGQNPIKLPPQSQHPVVGSSFQPVRYAPQSAVINTTSTYMHPNQLYPQQMMYGQSGQFFYYPAFPQGYPMPPPPPSAGPPQQLQTNQRGTMQDVQMCMVPPYMIGQQHYLPPMQMPQLPNSGQPIPGVSNLTPVPPQGGTIPQSMPLSGSSISNSSVMVVGGITGTAATIT</sequence>
<proteinExistence type="predicted"/>
<dbReference type="Proteomes" id="UP000825935">
    <property type="component" value="Chromosome 1"/>
</dbReference>
<dbReference type="EMBL" id="CM035406">
    <property type="protein sequence ID" value="KAH7446675.1"/>
    <property type="molecule type" value="Genomic_DNA"/>
</dbReference>
<dbReference type="EMBL" id="CM035406">
    <property type="protein sequence ID" value="KAH7446682.1"/>
    <property type="molecule type" value="Genomic_DNA"/>
</dbReference>
<dbReference type="InterPro" id="IPR009604">
    <property type="entry name" value="LsmAD_domain"/>
</dbReference>
<dbReference type="GO" id="GO:0003729">
    <property type="term" value="F:mRNA binding"/>
    <property type="evidence" value="ECO:0007669"/>
    <property type="project" value="TreeGrafter"/>
</dbReference>
<feature type="compositionally biased region" description="Acidic residues" evidence="1">
    <location>
        <begin position="326"/>
        <end position="340"/>
    </location>
</feature>
<accession>A0A8T2VDW7</accession>
<feature type="region of interest" description="Disordered" evidence="1">
    <location>
        <begin position="518"/>
        <end position="611"/>
    </location>
</feature>
<dbReference type="EMBL" id="CM035406">
    <property type="protein sequence ID" value="KAH7446681.1"/>
    <property type="molecule type" value="Genomic_DNA"/>
</dbReference>
<feature type="region of interest" description="Disordered" evidence="1">
    <location>
        <begin position="316"/>
        <end position="340"/>
    </location>
</feature>
<dbReference type="EMBL" id="CM035406">
    <property type="protein sequence ID" value="KAH7446677.1"/>
    <property type="molecule type" value="Genomic_DNA"/>
</dbReference>
<dbReference type="GO" id="GO:0010494">
    <property type="term" value="C:cytoplasmic stress granule"/>
    <property type="evidence" value="ECO:0007669"/>
    <property type="project" value="TreeGrafter"/>
</dbReference>
<dbReference type="AlphaFoldDB" id="A0A8T2VDW7"/>
<protein>
    <recommendedName>
        <fullName evidence="2">LsmAD domain-containing protein</fullName>
    </recommendedName>
</protein>